<dbReference type="EMBL" id="CP000618">
    <property type="protein sequence ID" value="ABO59924.1"/>
    <property type="molecule type" value="Genomic_DNA"/>
</dbReference>
<dbReference type="HOGENOM" id="CLU_109720_3_1_4"/>
<keyword evidence="1" id="KW-0614">Plasmid</keyword>
<geneLocation type="plasmid" evidence="1 2">
    <name>pBVIE02</name>
</geneLocation>
<name>A4JUH1_BURVG</name>
<reference evidence="1 2" key="1">
    <citation type="submission" date="2007-03" db="EMBL/GenBank/DDBJ databases">
        <title>Complete sequence of plasmid pBVIE02 of Burkholderia vietnamiensis G4.</title>
        <authorList>
            <consortium name="US DOE Joint Genome Institute"/>
            <person name="Copeland A."/>
            <person name="Lucas S."/>
            <person name="Lapidus A."/>
            <person name="Barry K."/>
            <person name="Detter J.C."/>
            <person name="Glavina del Rio T."/>
            <person name="Hammon N."/>
            <person name="Israni S."/>
            <person name="Dalin E."/>
            <person name="Tice H."/>
            <person name="Pitluck S."/>
            <person name="Chain P."/>
            <person name="Malfatti S."/>
            <person name="Shin M."/>
            <person name="Vergez L."/>
            <person name="Schmutz J."/>
            <person name="Larimer F."/>
            <person name="Land M."/>
            <person name="Hauser L."/>
            <person name="Kyrpides N."/>
            <person name="Tiedje J."/>
            <person name="Richardson P."/>
        </authorList>
    </citation>
    <scope>NUCLEOTIDE SEQUENCE [LARGE SCALE GENOMIC DNA]</scope>
    <source>
        <strain evidence="2">G4 / LMG 22486</strain>
        <plasmid evidence="1 2">pBVIE02</plasmid>
    </source>
</reference>
<evidence type="ECO:0000313" key="2">
    <source>
        <dbReference type="Proteomes" id="UP000002287"/>
    </source>
</evidence>
<organism evidence="1 2">
    <name type="scientific">Burkholderia vietnamiensis (strain G4 / LMG 22486)</name>
    <name type="common">Burkholderia cepacia (strain R1808)</name>
    <dbReference type="NCBI Taxonomy" id="269482"/>
    <lineage>
        <taxon>Bacteria</taxon>
        <taxon>Pseudomonadati</taxon>
        <taxon>Pseudomonadota</taxon>
        <taxon>Betaproteobacteria</taxon>
        <taxon>Burkholderiales</taxon>
        <taxon>Burkholderiaceae</taxon>
        <taxon>Burkholderia</taxon>
        <taxon>Burkholderia cepacia complex</taxon>
    </lineage>
</organism>
<dbReference type="AlphaFoldDB" id="A4JUH1"/>
<protein>
    <recommendedName>
        <fullName evidence="3">Fis family transcriptional regulator</fullName>
    </recommendedName>
</protein>
<dbReference type="KEGG" id="bvi:Bcep1808_7039"/>
<dbReference type="Proteomes" id="UP000002287">
    <property type="component" value="Plasmid pBVIE02"/>
</dbReference>
<sequence length="131" mass="14657">MSARAARDLSLANHLTFVACKQGAGNPYLLNELIRFVYLTFYVQEAGYGDTALIVYSRAEAALERCMTRAERDGVCQLDADDSPHFEAVLCQADRQIECAPLHYLIEARERLERFARSSRQSPLPSASTVL</sequence>
<gene>
    <name evidence="1" type="ordered locus">Bcep1808_7039</name>
</gene>
<dbReference type="PROSITE" id="PS51257">
    <property type="entry name" value="PROKAR_LIPOPROTEIN"/>
    <property type="match status" value="1"/>
</dbReference>
<evidence type="ECO:0000313" key="1">
    <source>
        <dbReference type="EMBL" id="ABO59924.1"/>
    </source>
</evidence>
<accession>A4JUH1</accession>
<proteinExistence type="predicted"/>
<evidence type="ECO:0008006" key="3">
    <source>
        <dbReference type="Google" id="ProtNLM"/>
    </source>
</evidence>